<dbReference type="Pfam" id="PF06693">
    <property type="entry name" value="DUF1190"/>
    <property type="match status" value="1"/>
</dbReference>
<organism evidence="2 3">
    <name type="scientific">Echinimonas agarilytica</name>
    <dbReference type="NCBI Taxonomy" id="1215918"/>
    <lineage>
        <taxon>Bacteria</taxon>
        <taxon>Pseudomonadati</taxon>
        <taxon>Pseudomonadota</taxon>
        <taxon>Gammaproteobacteria</taxon>
        <taxon>Alteromonadales</taxon>
        <taxon>Echinimonadaceae</taxon>
        <taxon>Echinimonas</taxon>
    </lineage>
</organism>
<dbReference type="RefSeq" id="WP_251261317.1">
    <property type="nucleotide sequence ID" value="NZ_JAMQGP010000003.1"/>
</dbReference>
<name>A0AA41W768_9GAMM</name>
<gene>
    <name evidence="2" type="ORF">NAF29_09540</name>
</gene>
<reference evidence="2 3" key="1">
    <citation type="journal article" date="2013" name="Antonie Van Leeuwenhoek">
        <title>Echinimonas agarilytica gen. nov., sp. nov., a new gammaproteobacterium isolated from the sea urchin Strongylocentrotus intermedius.</title>
        <authorList>
            <person name="Nedashkovskaya O.I."/>
            <person name="Stenkova A.M."/>
            <person name="Zhukova N.V."/>
            <person name="Van Trappen S."/>
            <person name="Lee J.S."/>
            <person name="Kim S.B."/>
        </authorList>
    </citation>
    <scope>NUCLEOTIDE SEQUENCE [LARGE SCALE GENOMIC DNA]</scope>
    <source>
        <strain evidence="2 3">KMM 6351</strain>
    </source>
</reference>
<comment type="caution">
    <text evidence="2">The sequence shown here is derived from an EMBL/GenBank/DDBJ whole genome shotgun (WGS) entry which is preliminary data.</text>
</comment>
<dbReference type="PROSITE" id="PS51257">
    <property type="entry name" value="PROKAR_LIPOPROTEIN"/>
    <property type="match status" value="1"/>
</dbReference>
<dbReference type="InterPro" id="IPR009576">
    <property type="entry name" value="Biofilm_formation_YgiB"/>
</dbReference>
<accession>A0AA41W768</accession>
<dbReference type="Proteomes" id="UP001165393">
    <property type="component" value="Unassembled WGS sequence"/>
</dbReference>
<dbReference type="AlphaFoldDB" id="A0AA41W768"/>
<feature type="compositionally biased region" description="Polar residues" evidence="1">
    <location>
        <begin position="147"/>
        <end position="164"/>
    </location>
</feature>
<evidence type="ECO:0000256" key="1">
    <source>
        <dbReference type="SAM" id="MobiDB-lite"/>
    </source>
</evidence>
<feature type="region of interest" description="Disordered" evidence="1">
    <location>
        <begin position="111"/>
        <end position="190"/>
    </location>
</feature>
<evidence type="ECO:0000313" key="3">
    <source>
        <dbReference type="Proteomes" id="UP001165393"/>
    </source>
</evidence>
<keyword evidence="3" id="KW-1185">Reference proteome</keyword>
<dbReference type="EMBL" id="JAMQGP010000003">
    <property type="protein sequence ID" value="MCM2679907.1"/>
    <property type="molecule type" value="Genomic_DNA"/>
</dbReference>
<feature type="compositionally biased region" description="Polar residues" evidence="1">
    <location>
        <begin position="180"/>
        <end position="190"/>
    </location>
</feature>
<evidence type="ECO:0000313" key="2">
    <source>
        <dbReference type="EMBL" id="MCM2679907.1"/>
    </source>
</evidence>
<sequence length="190" mass="20342">MKRSKWIKLSIMGAATGSLIGCSQEPTVPVVNYSDISECVNDRQFTEQECVAQYQQAKAASAEDAPKYENSQDCQTDFGQQGCYNNGGLWQPLMAGFMMSRMAGAVGAGLSGNSSRPLYRSNDDRSAYRTANNVRTGQVGDTRPRSAPNSLMSASQAKVYSRSGSMGARANTMSRGGFGKSTQRSSGWGG</sequence>
<protein>
    <submittedName>
        <fullName evidence="2">DUF1190 domain-containing protein</fullName>
    </submittedName>
</protein>
<proteinExistence type="predicted"/>